<comment type="caution">
    <text evidence="2">The sequence shown here is derived from an EMBL/GenBank/DDBJ whole genome shotgun (WGS) entry which is preliminary data.</text>
</comment>
<gene>
    <name evidence="2" type="ORF">FYJ74_05715</name>
</gene>
<protein>
    <submittedName>
        <fullName evidence="2">DUF4198 domain-containing protein</fullName>
    </submittedName>
</protein>
<accession>A0A6L5YB94</accession>
<dbReference type="Pfam" id="PF10670">
    <property type="entry name" value="DUF4198"/>
    <property type="match status" value="1"/>
</dbReference>
<reference evidence="2 3" key="1">
    <citation type="submission" date="2019-08" db="EMBL/GenBank/DDBJ databases">
        <title>In-depth cultivation of the pig gut microbiome towards novel bacterial diversity and tailored functional studies.</title>
        <authorList>
            <person name="Wylensek D."/>
            <person name="Hitch T.C.A."/>
            <person name="Clavel T."/>
        </authorList>
    </citation>
    <scope>NUCLEOTIDE SEQUENCE [LARGE SCALE GENOMIC DNA]</scope>
    <source>
        <strain evidence="2 3">SM-530-WT-4B</strain>
    </source>
</reference>
<dbReference type="InterPro" id="IPR019613">
    <property type="entry name" value="DUF4198"/>
</dbReference>
<sequence length="263" mass="28252">MSQRKTFSLFSAALLVSALSGAAMAHELTLRANGEVTEGAPLAVSVHSGHKFIVPEEVESLERVKAGPFVDGKLMPQPLTGNEKGLCIDFTVPEVKAGESLIVVAEKDGGVWSVTNEGGKSGARKDLEAQGLKVKSAVKHDKYAKLILNASKDDKNFATAVGHPLEVIPVTNPADAKVGEFFEVKVVLEGQPYTGPVWATYDGFVTEYENTYAYYTEAESGTAFIKITAPGLWGVRARQDGLPGVEGTYDSRTVRSFLLFEVK</sequence>
<organism evidence="2 3">
    <name type="scientific">Pyramidobacter porci</name>
    <dbReference type="NCBI Taxonomy" id="2605789"/>
    <lineage>
        <taxon>Bacteria</taxon>
        <taxon>Thermotogati</taxon>
        <taxon>Synergistota</taxon>
        <taxon>Synergistia</taxon>
        <taxon>Synergistales</taxon>
        <taxon>Dethiosulfovibrionaceae</taxon>
        <taxon>Pyramidobacter</taxon>
    </lineage>
</organism>
<dbReference type="InterPro" id="IPR010916">
    <property type="entry name" value="TonB_box_CS"/>
</dbReference>
<dbReference type="RefSeq" id="WP_154528628.1">
    <property type="nucleotide sequence ID" value="NZ_VUNH01000005.1"/>
</dbReference>
<dbReference type="Proteomes" id="UP000473699">
    <property type="component" value="Unassembled WGS sequence"/>
</dbReference>
<evidence type="ECO:0000313" key="2">
    <source>
        <dbReference type="EMBL" id="MST55530.1"/>
    </source>
</evidence>
<dbReference type="PROSITE" id="PS00430">
    <property type="entry name" value="TONB_DEPENDENT_REC_1"/>
    <property type="match status" value="1"/>
</dbReference>
<keyword evidence="1" id="KW-0732">Signal</keyword>
<evidence type="ECO:0000256" key="1">
    <source>
        <dbReference type="SAM" id="SignalP"/>
    </source>
</evidence>
<feature type="chain" id="PRO_5026980969" evidence="1">
    <location>
        <begin position="26"/>
        <end position="263"/>
    </location>
</feature>
<evidence type="ECO:0000313" key="3">
    <source>
        <dbReference type="Proteomes" id="UP000473699"/>
    </source>
</evidence>
<feature type="signal peptide" evidence="1">
    <location>
        <begin position="1"/>
        <end position="25"/>
    </location>
</feature>
<proteinExistence type="predicted"/>
<dbReference type="AlphaFoldDB" id="A0A6L5YB94"/>
<name>A0A6L5YB94_9BACT</name>
<dbReference type="EMBL" id="VUNH01000005">
    <property type="protein sequence ID" value="MST55530.1"/>
    <property type="molecule type" value="Genomic_DNA"/>
</dbReference>
<keyword evidence="3" id="KW-1185">Reference proteome</keyword>